<sequence>MGRCLSPPGLTPTRISEAGTEVRAYVIRPSHPPEQQEERRRKSGEDGDEGQKEKRREDPAETGPRQNSPVPEHEI</sequence>
<evidence type="ECO:0000313" key="3">
    <source>
        <dbReference type="Proteomes" id="UP001066276"/>
    </source>
</evidence>
<gene>
    <name evidence="2" type="ORF">NDU88_002064</name>
</gene>
<comment type="caution">
    <text evidence="2">The sequence shown here is derived from an EMBL/GenBank/DDBJ whole genome shotgun (WGS) entry which is preliminary data.</text>
</comment>
<feature type="region of interest" description="Disordered" evidence="1">
    <location>
        <begin position="1"/>
        <end position="75"/>
    </location>
</feature>
<protein>
    <submittedName>
        <fullName evidence="2">Uncharacterized protein</fullName>
    </submittedName>
</protein>
<keyword evidence="3" id="KW-1185">Reference proteome</keyword>
<dbReference type="EMBL" id="JANPWB010000001">
    <property type="protein sequence ID" value="KAJ1214445.1"/>
    <property type="molecule type" value="Genomic_DNA"/>
</dbReference>
<accession>A0AAV7WKB8</accession>
<reference evidence="2" key="1">
    <citation type="journal article" date="2022" name="bioRxiv">
        <title>Sequencing and chromosome-scale assembly of the giantPleurodeles waltlgenome.</title>
        <authorList>
            <person name="Brown T."/>
            <person name="Elewa A."/>
            <person name="Iarovenko S."/>
            <person name="Subramanian E."/>
            <person name="Araus A.J."/>
            <person name="Petzold A."/>
            <person name="Susuki M."/>
            <person name="Suzuki K.-i.T."/>
            <person name="Hayashi T."/>
            <person name="Toyoda A."/>
            <person name="Oliveira C."/>
            <person name="Osipova E."/>
            <person name="Leigh N.D."/>
            <person name="Simon A."/>
            <person name="Yun M.H."/>
        </authorList>
    </citation>
    <scope>NUCLEOTIDE SEQUENCE</scope>
    <source>
        <strain evidence="2">20211129_DDA</strain>
        <tissue evidence="2">Liver</tissue>
    </source>
</reference>
<evidence type="ECO:0000256" key="1">
    <source>
        <dbReference type="SAM" id="MobiDB-lite"/>
    </source>
</evidence>
<dbReference type="Proteomes" id="UP001066276">
    <property type="component" value="Chromosome 1_1"/>
</dbReference>
<evidence type="ECO:0000313" key="2">
    <source>
        <dbReference type="EMBL" id="KAJ1214445.1"/>
    </source>
</evidence>
<feature type="compositionally biased region" description="Basic and acidic residues" evidence="1">
    <location>
        <begin position="34"/>
        <end position="59"/>
    </location>
</feature>
<dbReference type="AlphaFoldDB" id="A0AAV7WKB8"/>
<organism evidence="2 3">
    <name type="scientific">Pleurodeles waltl</name>
    <name type="common">Iberian ribbed newt</name>
    <dbReference type="NCBI Taxonomy" id="8319"/>
    <lineage>
        <taxon>Eukaryota</taxon>
        <taxon>Metazoa</taxon>
        <taxon>Chordata</taxon>
        <taxon>Craniata</taxon>
        <taxon>Vertebrata</taxon>
        <taxon>Euteleostomi</taxon>
        <taxon>Amphibia</taxon>
        <taxon>Batrachia</taxon>
        <taxon>Caudata</taxon>
        <taxon>Salamandroidea</taxon>
        <taxon>Salamandridae</taxon>
        <taxon>Pleurodelinae</taxon>
        <taxon>Pleurodeles</taxon>
    </lineage>
</organism>
<proteinExistence type="predicted"/>
<name>A0AAV7WKB8_PLEWA</name>